<dbReference type="PATRIC" id="fig|66430.4.peg.1700"/>
<dbReference type="RefSeq" id="WP_048480836.1">
    <property type="nucleotide sequence ID" value="NZ_JBIRUD010000003.1"/>
</dbReference>
<evidence type="ECO:0000313" key="2">
    <source>
        <dbReference type="EMBL" id="KMO93446.1"/>
    </source>
</evidence>
<protein>
    <submittedName>
        <fullName evidence="2">Uncharacterized protein</fullName>
    </submittedName>
</protein>
<feature type="region of interest" description="Disordered" evidence="1">
    <location>
        <begin position="42"/>
        <end position="67"/>
    </location>
</feature>
<accession>A0A0J7A837</accession>
<gene>
    <name evidence="2" type="ORF">ACS04_34730</name>
</gene>
<evidence type="ECO:0000313" key="3">
    <source>
        <dbReference type="Proteomes" id="UP000035932"/>
    </source>
</evidence>
<evidence type="ECO:0000256" key="1">
    <source>
        <dbReference type="SAM" id="MobiDB-lite"/>
    </source>
</evidence>
<keyword evidence="3" id="KW-1185">Reference proteome</keyword>
<sequence length="67" mass="7647">MEQRIVLPPERAGFARLAEEFWQVSDTPIYDAVERQWLAEGRDVPRRPGPTRGARIPVNAGDLFNRA</sequence>
<comment type="caution">
    <text evidence="2">The sequence shown here is derived from an EMBL/GenBank/DDBJ whole genome shotgun (WGS) entry which is preliminary data.</text>
</comment>
<reference evidence="2 3" key="1">
    <citation type="submission" date="2015-06" db="EMBL/GenBank/DDBJ databases">
        <title>Recapitulation of the evolution of biosynthetic gene clusters reveals hidden chemical diversity on bacterial genomes.</title>
        <authorList>
            <person name="Cruz-Morales P."/>
            <person name="Martinez-Guerrero C."/>
            <person name="Morales-Escalante M.A."/>
            <person name="Yanez-Guerra L.A."/>
            <person name="Kopp J.F."/>
            <person name="Feldmann J."/>
            <person name="Ramos-Aboites H.E."/>
            <person name="Barona-Gomez F."/>
        </authorList>
    </citation>
    <scope>NUCLEOTIDE SEQUENCE [LARGE SCALE GENOMIC DNA]</scope>
    <source>
        <strain evidence="2 3">ATCC 31245</strain>
    </source>
</reference>
<proteinExistence type="predicted"/>
<dbReference type="OrthoDB" id="4336603at2"/>
<dbReference type="EMBL" id="LFML01000163">
    <property type="protein sequence ID" value="KMO93446.1"/>
    <property type="molecule type" value="Genomic_DNA"/>
</dbReference>
<dbReference type="Proteomes" id="UP000035932">
    <property type="component" value="Unassembled WGS sequence"/>
</dbReference>
<organism evidence="2 3">
    <name type="scientific">Streptomyces roseus</name>
    <dbReference type="NCBI Taxonomy" id="66430"/>
    <lineage>
        <taxon>Bacteria</taxon>
        <taxon>Bacillati</taxon>
        <taxon>Actinomycetota</taxon>
        <taxon>Actinomycetes</taxon>
        <taxon>Kitasatosporales</taxon>
        <taxon>Streptomycetaceae</taxon>
        <taxon>Streptomyces</taxon>
    </lineage>
</organism>
<name>A0A0J7A837_9ACTN</name>
<dbReference type="AlphaFoldDB" id="A0A0J7A837"/>